<feature type="repeat" description="ANK" evidence="19">
    <location>
        <begin position="1524"/>
        <end position="1556"/>
    </location>
</feature>
<keyword evidence="23" id="KW-1185">Reference proteome</keyword>
<feature type="repeat" description="ANK" evidence="19">
    <location>
        <begin position="820"/>
        <end position="852"/>
    </location>
</feature>
<keyword evidence="12" id="KW-0406">Ion transport</keyword>
<feature type="repeat" description="ANK" evidence="19">
    <location>
        <begin position="1212"/>
        <end position="1244"/>
    </location>
</feature>
<dbReference type="GO" id="GO:0005576">
    <property type="term" value="C:extracellular region"/>
    <property type="evidence" value="ECO:0007669"/>
    <property type="project" value="UniProtKB-SubCell"/>
</dbReference>
<dbReference type="PANTHER" id="PTHR24198:SF165">
    <property type="entry name" value="ANKYRIN REPEAT-CONTAINING PROTEIN-RELATED"/>
    <property type="match status" value="1"/>
</dbReference>
<keyword evidence="10" id="KW-0638">Presynaptic neurotoxin</keyword>
<dbReference type="Pfam" id="PF12796">
    <property type="entry name" value="Ank_2"/>
    <property type="match status" value="10"/>
</dbReference>
<evidence type="ECO:0000256" key="10">
    <source>
        <dbReference type="ARBA" id="ARBA00023028"/>
    </source>
</evidence>
<proteinExistence type="inferred from homology"/>
<evidence type="ECO:0000256" key="17">
    <source>
        <dbReference type="ARBA" id="ARBA00049715"/>
    </source>
</evidence>
<keyword evidence="11 19" id="KW-0040">ANK repeat</keyword>
<keyword evidence="8" id="KW-0528">Neurotoxin</keyword>
<comment type="caution">
    <text evidence="22">The sequence shown here is derived from an EMBL/GenBank/DDBJ whole genome shotgun (WGS) entry which is preliminary data.</text>
</comment>
<dbReference type="PRINTS" id="PR01415">
    <property type="entry name" value="ANKYRIN"/>
</dbReference>
<feature type="repeat" description="ANK" evidence="19">
    <location>
        <begin position="887"/>
        <end position="920"/>
    </location>
</feature>
<keyword evidence="21" id="KW-1133">Transmembrane helix</keyword>
<protein>
    <recommendedName>
        <fullName evidence="18">Alpha-latrotoxin</fullName>
    </recommendedName>
</protein>
<evidence type="ECO:0000256" key="14">
    <source>
        <dbReference type="ARBA" id="ARBA00023298"/>
    </source>
</evidence>
<evidence type="ECO:0000256" key="4">
    <source>
        <dbReference type="ARBA" id="ARBA00022483"/>
    </source>
</evidence>
<dbReference type="GO" id="GO:0044231">
    <property type="term" value="C:host cell presynaptic membrane"/>
    <property type="evidence" value="ECO:0007669"/>
    <property type="project" value="UniProtKB-KW"/>
</dbReference>
<comment type="subunit">
    <text evidence="17">Homotetramer in membranes.</text>
</comment>
<dbReference type="InterPro" id="IPR036770">
    <property type="entry name" value="Ankyrin_rpt-contain_sf"/>
</dbReference>
<keyword evidence="13 21" id="KW-0472">Membrane</keyword>
<accession>A0AAV6UKP2</accession>
<feature type="repeat" description="ANK" evidence="19">
    <location>
        <begin position="1179"/>
        <end position="1211"/>
    </location>
</feature>
<evidence type="ECO:0000256" key="2">
    <source>
        <dbReference type="ARBA" id="ARBA00004613"/>
    </source>
</evidence>
<dbReference type="PANTHER" id="PTHR24198">
    <property type="entry name" value="ANKYRIN REPEAT AND PROTEIN KINASE DOMAIN-CONTAINING PROTEIN"/>
    <property type="match status" value="1"/>
</dbReference>
<feature type="repeat" description="ANK" evidence="19">
    <location>
        <begin position="549"/>
        <end position="581"/>
    </location>
</feature>
<feature type="repeat" description="ANK" evidence="19">
    <location>
        <begin position="1389"/>
        <end position="1411"/>
    </location>
</feature>
<evidence type="ECO:0000256" key="18">
    <source>
        <dbReference type="ARBA" id="ARBA00049811"/>
    </source>
</evidence>
<evidence type="ECO:0000256" key="11">
    <source>
        <dbReference type="ARBA" id="ARBA00023043"/>
    </source>
</evidence>
<keyword evidence="15" id="KW-0407">Ion channel</keyword>
<feature type="transmembrane region" description="Helical" evidence="21">
    <location>
        <begin position="1934"/>
        <end position="1955"/>
    </location>
</feature>
<dbReference type="GO" id="GO:0044218">
    <property type="term" value="C:other organism cell membrane"/>
    <property type="evidence" value="ECO:0007669"/>
    <property type="project" value="UniProtKB-KW"/>
</dbReference>
<dbReference type="InterPro" id="IPR002153">
    <property type="entry name" value="TRPC_channel"/>
</dbReference>
<feature type="transmembrane region" description="Helical" evidence="21">
    <location>
        <begin position="1893"/>
        <end position="1913"/>
    </location>
</feature>
<feature type="repeat" description="ANK" evidence="19">
    <location>
        <begin position="1079"/>
        <end position="1111"/>
    </location>
</feature>
<feature type="region of interest" description="Disordered" evidence="20">
    <location>
        <begin position="1"/>
        <end position="71"/>
    </location>
</feature>
<evidence type="ECO:0000256" key="15">
    <source>
        <dbReference type="ARBA" id="ARBA00023303"/>
    </source>
</evidence>
<feature type="repeat" description="ANK" evidence="19">
    <location>
        <begin position="954"/>
        <end position="986"/>
    </location>
</feature>
<evidence type="ECO:0000256" key="21">
    <source>
        <dbReference type="SAM" id="Phobius"/>
    </source>
</evidence>
<organism evidence="22 23">
    <name type="scientific">Oedothorax gibbosus</name>
    <dbReference type="NCBI Taxonomy" id="931172"/>
    <lineage>
        <taxon>Eukaryota</taxon>
        <taxon>Metazoa</taxon>
        <taxon>Ecdysozoa</taxon>
        <taxon>Arthropoda</taxon>
        <taxon>Chelicerata</taxon>
        <taxon>Arachnida</taxon>
        <taxon>Araneae</taxon>
        <taxon>Araneomorphae</taxon>
        <taxon>Entelegynae</taxon>
        <taxon>Araneoidea</taxon>
        <taxon>Linyphiidae</taxon>
        <taxon>Erigoninae</taxon>
        <taxon>Oedothorax</taxon>
    </lineage>
</organism>
<evidence type="ECO:0000256" key="5">
    <source>
        <dbReference type="ARBA" id="ARBA00022525"/>
    </source>
</evidence>
<feature type="compositionally biased region" description="Basic and acidic residues" evidence="20">
    <location>
        <begin position="461"/>
        <end position="473"/>
    </location>
</feature>
<reference evidence="22 23" key="1">
    <citation type="journal article" date="2022" name="Nat. Ecol. Evol.">
        <title>A masculinizing supergene underlies an exaggerated male reproductive morph in a spider.</title>
        <authorList>
            <person name="Hendrickx F."/>
            <person name="De Corte Z."/>
            <person name="Sonet G."/>
            <person name="Van Belleghem S.M."/>
            <person name="Kostlbacher S."/>
            <person name="Vangestel C."/>
        </authorList>
    </citation>
    <scope>NUCLEOTIDE SEQUENCE [LARGE SCALE GENOMIC DNA]</scope>
    <source>
        <strain evidence="22">W744_W776</strain>
    </source>
</reference>
<keyword evidence="6" id="KW-1052">Target cell membrane</keyword>
<feature type="repeat" description="ANK" evidence="19">
    <location>
        <begin position="1145"/>
        <end position="1178"/>
    </location>
</feature>
<dbReference type="EMBL" id="JAFNEN010000363">
    <property type="protein sequence ID" value="KAG8184724.1"/>
    <property type="molecule type" value="Genomic_DNA"/>
</dbReference>
<feature type="compositionally biased region" description="Polar residues" evidence="20">
    <location>
        <begin position="181"/>
        <end position="196"/>
    </location>
</feature>
<dbReference type="SMART" id="SM00248">
    <property type="entry name" value="ANK"/>
    <property type="match status" value="29"/>
</dbReference>
<evidence type="ECO:0000313" key="23">
    <source>
        <dbReference type="Proteomes" id="UP000827092"/>
    </source>
</evidence>
<evidence type="ECO:0000256" key="12">
    <source>
        <dbReference type="ARBA" id="ARBA00023065"/>
    </source>
</evidence>
<dbReference type="SUPFAM" id="SSF48403">
    <property type="entry name" value="Ankyrin repeat"/>
    <property type="match status" value="4"/>
</dbReference>
<dbReference type="Proteomes" id="UP000827092">
    <property type="component" value="Unassembled WGS sequence"/>
</dbReference>
<dbReference type="PROSITE" id="PS50088">
    <property type="entry name" value="ANK_REPEAT"/>
    <property type="match status" value="24"/>
</dbReference>
<dbReference type="PRINTS" id="PR01097">
    <property type="entry name" value="TRNSRECEPTRP"/>
</dbReference>
<feature type="transmembrane region" description="Helical" evidence="21">
    <location>
        <begin position="1781"/>
        <end position="1804"/>
    </location>
</feature>
<evidence type="ECO:0000256" key="19">
    <source>
        <dbReference type="PROSITE-ProRule" id="PRU00023"/>
    </source>
</evidence>
<name>A0AAV6UKP2_9ARAC</name>
<keyword evidence="5" id="KW-0964">Secreted</keyword>
<sequence length="2096" mass="227255">MPGLPSGNEDKPPQVPKDGLPSGRIINTTLPSNRPLPPGLDNNQENVGGNTYQPRLPPSLNVPLGGDPPVPPFPRSPLRTIIAPPNAPTAIGRPAAQRLLNNGITTNGIQDLNGNGNSDPTTVVHTNGVNPPAKRTSTPISSQQVTAKNVQPGVLANTQRVGIQAISVVNGHDSGTKYEETVTNGVSNPKRTQLVNGQEKVFTKTPNALKREEAKKEGSEDPSKTGKNTPPENGKNGELKNGKDKNGNGKPGSLANSPTKKPLGTNGNGKNGSLANSPTKKPLGTNGNGKNGSLANSPTKKPLGTNGNGKNGATTSPTKRPLKTNGTNSTNKSDEKASPVKQSSPLKRPQESESPTRKITSNLTNGSPTKKTVPKQPKGSPSPTRKKATKSPLPSPKTARKNVLNTTSPAKPLGKPGLALVPGRPMPATATLVSSQPPTMENVAKDDNKDAPTAPGVAKASDGEKTEKGTEKKSEATIILDRLLALCRRGDWLAVETLLNHLDGLQVPTDLVDKEMGYTPLMYSVKDNRVFVAERFLDMGMDINIKGKEGFTALHLSAQQVREDMVRLLLGRKADPMAAGGPKGQLPLHIVCSRGTGQALTPLQLLLKATGKDARLVKDKTGNIPLMLAVEVGNHGICRELLMVDAKEQLSVRRPDIRDTPLHIASRRRDIDLMRMLIEKGAAVNLQNISFYPKHQIDLMTSTMRMLIEKGAAVNLQNSEGMTPLHLAAMEGDEGMLKVLSQANARANILDRRDRAPVHLAAERGHTNAVEILLDKFKASISQRTKDGSTLMHIASAAGFPDIAMIFMKRGVPIHTSNKSGAKCLHIAAAAGHVEVVRSLLNKGESVDIKTNDGFTALHIAVQGCQPRVVETLLGYGAQIRLKAGKSGETPLHIAARTPGGEKCAELLLKSGGEVNATQEEGETALHFAARHGHLNTVALLLQDKADVQQKSNSGETPLHVAARNCHYAVARSLLDHWKKTHPGDNGATLVNAQNELGETVLHYASLVSKSQAHHPTEDKDLVKLLLQYGGEVNIPSEKYRMTSIHYCAKEGNADILHEILNQIDPTMLQGACNRIALNGWTPLLYACQTGHPEVVKLLLQNSARVDVFDENGKAALHLAAEFGHGEVVDILLKHKAFANARNKKGMTPLHLAAKNGYTEIVQKLVSQYGATLDALTLTKRTPLHLAAENGKLDVCQILLEMRADANAIDNTGQTPLLLAAENDHPEVVKLFLRHKPELVSMANANGFTCAHIAAMKGSVAVIKELMKFNRSMVTSARNLTGNTSLHLASSHGHAEVVKVLLEAGSSATEENADGFTALHLAAKDGHVKVLQTLKSSVSWRVCSKKTGMTALHVAASCGQTEFVQEMLTQIPATIPSERPGDTSLSDDYGFTPLHLAAESGHEGVVRVLLNSSGVQTDAATVVQGTLPMHLAARGGHLAVAGLLLSRSTEQLQTADKQGRTPLHMASAQGHREMVGLLLGQGADINVADNEGWTALHYTTRHGFLDVVQLLVNSGASPTAATKDGKVPLCLAASAGHYDVLNYLLKKEHDTHVLMSDSNFLIDLMVSSKAHANKPVLEFVLVSAAPIETAAKMARSYQLLSLKEKDRARDLEVMAIFCEAMAADLLGITAISYNTGTLLRSVDSANQPFLDVLIELQQKEVVAHPAVQKYLTDLWMGSLTWASWKMSLMFMSFLVCPLVWIAFSLPLGHRFTSIPIIKFMSYLVSHIFFIALLTFTIVNPWLPLWNSTHLIPYIHEWLLLLWLIGLWVSDATNPKDREGLGFIKVIIMTVGSMGILTHVFAFVFPDDHSILVCLYIRNQFLAVALLLCFVEFLNFLTFHHLFGPWTVIIRDLIKDLMRFLAILGIFLVGFSLHLCAIYQPVFLPQGADNLTLVVFQSPIDTFEMLFFALFGLVEPDFMPPMHLSPSFSKGIMKVVFGIYMMVTVIVLINLLIAMMSNTYQRIQAQSDTEWKFGRAKLIRNMNKTSPSPSPICLFTLFGELFYRCPKKVTGMKPQLHLMKAKRDAAVQRGDVPKIMPAKWQRRCTTRSQQIMPVVQNLTAGKPIAKVVDWPAVVLKYLEVTGTDIKMELQEDTHPGD</sequence>
<evidence type="ECO:0000256" key="1">
    <source>
        <dbReference type="ARBA" id="ARBA00004175"/>
    </source>
</evidence>
<evidence type="ECO:0000256" key="6">
    <source>
        <dbReference type="ARBA" id="ARBA00022537"/>
    </source>
</evidence>
<feature type="repeat" description="ANK" evidence="19">
    <location>
        <begin position="1424"/>
        <end position="1450"/>
    </location>
</feature>
<dbReference type="InterPro" id="IPR002110">
    <property type="entry name" value="Ankyrin_rpt"/>
</dbReference>
<dbReference type="PROSITE" id="PS50297">
    <property type="entry name" value="ANK_REP_REGION"/>
    <property type="match status" value="21"/>
</dbReference>
<feature type="transmembrane region" description="Helical" evidence="21">
    <location>
        <begin position="1816"/>
        <end position="1838"/>
    </location>
</feature>
<keyword evidence="3" id="KW-0813">Transport</keyword>
<feature type="region of interest" description="Disordered" evidence="20">
    <location>
        <begin position="174"/>
        <end position="473"/>
    </location>
</feature>
<feature type="repeat" description="ANK" evidence="19">
    <location>
        <begin position="997"/>
        <end position="1038"/>
    </location>
</feature>
<dbReference type="GO" id="GO:0006887">
    <property type="term" value="P:exocytosis"/>
    <property type="evidence" value="ECO:0007669"/>
    <property type="project" value="UniProtKB-KW"/>
</dbReference>
<comment type="similarity">
    <text evidence="16">Belongs to the cationic peptide 01 (latrotoxin) family. 03 (alpha-latrotoxin) subfamily.</text>
</comment>
<dbReference type="GO" id="GO:0090729">
    <property type="term" value="F:toxin activity"/>
    <property type="evidence" value="ECO:0007669"/>
    <property type="project" value="UniProtKB-KW"/>
</dbReference>
<evidence type="ECO:0000256" key="16">
    <source>
        <dbReference type="ARBA" id="ARBA00049657"/>
    </source>
</evidence>
<keyword evidence="4" id="KW-0268">Exocytosis</keyword>
<evidence type="ECO:0000256" key="13">
    <source>
        <dbReference type="ARBA" id="ARBA00023136"/>
    </source>
</evidence>
<feature type="transmembrane region" description="Helical" evidence="21">
    <location>
        <begin position="1859"/>
        <end position="1881"/>
    </location>
</feature>
<keyword evidence="9" id="KW-0677">Repeat</keyword>
<feature type="compositionally biased region" description="Basic and acidic residues" evidence="20">
    <location>
        <begin position="209"/>
        <end position="224"/>
    </location>
</feature>
<evidence type="ECO:0000256" key="9">
    <source>
        <dbReference type="ARBA" id="ARBA00022737"/>
    </source>
</evidence>
<keyword evidence="7" id="KW-0800">Toxin</keyword>
<dbReference type="GO" id="GO:0005262">
    <property type="term" value="F:calcium channel activity"/>
    <property type="evidence" value="ECO:0007669"/>
    <property type="project" value="InterPro"/>
</dbReference>
<feature type="repeat" description="ANK" evidence="19">
    <location>
        <begin position="720"/>
        <end position="752"/>
    </location>
</feature>
<feature type="compositionally biased region" description="Basic and acidic residues" evidence="20">
    <location>
        <begin position="235"/>
        <end position="247"/>
    </location>
</feature>
<feature type="repeat" description="ANK" evidence="19">
    <location>
        <begin position="787"/>
        <end position="819"/>
    </location>
</feature>
<evidence type="ECO:0000256" key="7">
    <source>
        <dbReference type="ARBA" id="ARBA00022656"/>
    </source>
</evidence>
<feature type="transmembrane region" description="Helical" evidence="21">
    <location>
        <begin position="1750"/>
        <end position="1769"/>
    </location>
</feature>
<evidence type="ECO:0000256" key="8">
    <source>
        <dbReference type="ARBA" id="ARBA00022699"/>
    </source>
</evidence>
<feature type="repeat" description="ANK" evidence="19">
    <location>
        <begin position="1112"/>
        <end position="1144"/>
    </location>
</feature>
<feature type="transmembrane region" description="Helical" evidence="21">
    <location>
        <begin position="1688"/>
        <end position="1707"/>
    </location>
</feature>
<dbReference type="GO" id="GO:0034703">
    <property type="term" value="C:cation channel complex"/>
    <property type="evidence" value="ECO:0007669"/>
    <property type="project" value="UniProtKB-ARBA"/>
</dbReference>
<feature type="repeat" description="ANK" evidence="19">
    <location>
        <begin position="853"/>
        <end position="885"/>
    </location>
</feature>
<evidence type="ECO:0000256" key="20">
    <source>
        <dbReference type="SAM" id="MobiDB-lite"/>
    </source>
</evidence>
<comment type="subcellular location">
    <subcellularLocation>
        <location evidence="2">Secreted</location>
    </subcellularLocation>
    <subcellularLocation>
        <location evidence="1">Target cell membrane</location>
    </subcellularLocation>
</comment>
<feature type="repeat" description="ANK" evidence="19">
    <location>
        <begin position="1458"/>
        <end position="1490"/>
    </location>
</feature>
<dbReference type="Pfam" id="PF00023">
    <property type="entry name" value="Ank"/>
    <property type="match status" value="1"/>
</dbReference>
<feature type="repeat" description="ANK" evidence="19">
    <location>
        <begin position="1281"/>
        <end position="1313"/>
    </location>
</feature>
<feature type="repeat" description="ANK" evidence="19">
    <location>
        <begin position="921"/>
        <end position="953"/>
    </location>
</feature>
<feature type="compositionally biased region" description="Polar residues" evidence="20">
    <location>
        <begin position="41"/>
        <end position="53"/>
    </location>
</feature>
<keyword evidence="21" id="KW-0812">Transmembrane</keyword>
<feature type="repeat" description="ANK" evidence="19">
    <location>
        <begin position="753"/>
        <end position="776"/>
    </location>
</feature>
<feature type="repeat" description="ANK" evidence="19">
    <location>
        <begin position="516"/>
        <end position="548"/>
    </location>
</feature>
<dbReference type="Gene3D" id="1.25.40.20">
    <property type="entry name" value="Ankyrin repeat-containing domain"/>
    <property type="match status" value="7"/>
</dbReference>
<evidence type="ECO:0000256" key="3">
    <source>
        <dbReference type="ARBA" id="ARBA00022448"/>
    </source>
</evidence>
<gene>
    <name evidence="22" type="ORF">JTE90_019327</name>
</gene>
<feature type="compositionally biased region" description="Polar residues" evidence="20">
    <location>
        <begin position="357"/>
        <end position="370"/>
    </location>
</feature>
<keyword evidence="14" id="KW-1053">Target membrane</keyword>
<feature type="repeat" description="ANK" evidence="19">
    <location>
        <begin position="657"/>
        <end position="689"/>
    </location>
</feature>
<evidence type="ECO:0000313" key="22">
    <source>
        <dbReference type="EMBL" id="KAG8184724.1"/>
    </source>
</evidence>
<feature type="repeat" description="ANK" evidence="19">
    <location>
        <begin position="1491"/>
        <end position="1523"/>
    </location>
</feature>
<feature type="transmembrane region" description="Helical" evidence="21">
    <location>
        <begin position="1719"/>
        <end position="1738"/>
    </location>
</feature>
<feature type="region of interest" description="Disordered" evidence="20">
    <location>
        <begin position="125"/>
        <end position="146"/>
    </location>
</feature>
<feature type="repeat" description="ANK" evidence="19">
    <location>
        <begin position="1314"/>
        <end position="1334"/>
    </location>
</feature>